<proteinExistence type="predicted"/>
<protein>
    <submittedName>
        <fullName evidence="1">Uncharacterized protein</fullName>
    </submittedName>
</protein>
<accession>A0A9W6NZ10</accession>
<reference evidence="1" key="2">
    <citation type="submission" date="2023-01" db="EMBL/GenBank/DDBJ databases">
        <authorList>
            <person name="Sun Q."/>
            <person name="Evtushenko L."/>
        </authorList>
    </citation>
    <scope>NUCLEOTIDE SEQUENCE</scope>
    <source>
        <strain evidence="1">VKM Ac-1069</strain>
    </source>
</reference>
<organism evidence="1 2">
    <name type="scientific">Pseudonocardia halophobica</name>
    <dbReference type="NCBI Taxonomy" id="29401"/>
    <lineage>
        <taxon>Bacteria</taxon>
        <taxon>Bacillati</taxon>
        <taxon>Actinomycetota</taxon>
        <taxon>Actinomycetes</taxon>
        <taxon>Pseudonocardiales</taxon>
        <taxon>Pseudonocardiaceae</taxon>
        <taxon>Pseudonocardia</taxon>
    </lineage>
</organism>
<keyword evidence="2" id="KW-1185">Reference proteome</keyword>
<evidence type="ECO:0000313" key="2">
    <source>
        <dbReference type="Proteomes" id="UP001143463"/>
    </source>
</evidence>
<dbReference type="AlphaFoldDB" id="A0A9W6NZ10"/>
<comment type="caution">
    <text evidence="1">The sequence shown here is derived from an EMBL/GenBank/DDBJ whole genome shotgun (WGS) entry which is preliminary data.</text>
</comment>
<reference evidence="1" key="1">
    <citation type="journal article" date="2014" name="Int. J. Syst. Evol. Microbiol.">
        <title>Complete genome sequence of Corynebacterium casei LMG S-19264T (=DSM 44701T), isolated from a smear-ripened cheese.</title>
        <authorList>
            <consortium name="US DOE Joint Genome Institute (JGI-PGF)"/>
            <person name="Walter F."/>
            <person name="Albersmeier A."/>
            <person name="Kalinowski J."/>
            <person name="Ruckert C."/>
        </authorList>
    </citation>
    <scope>NUCLEOTIDE SEQUENCE</scope>
    <source>
        <strain evidence="1">VKM Ac-1069</strain>
    </source>
</reference>
<gene>
    <name evidence="1" type="ORF">GCM10017577_52430</name>
</gene>
<dbReference type="EMBL" id="BSFQ01000028">
    <property type="protein sequence ID" value="GLL14097.1"/>
    <property type="molecule type" value="Genomic_DNA"/>
</dbReference>
<sequence>MSPDEIEELLASGAGDGLPVVEPTAERLAGMGGDDVELGPVPPLFGVLTSRKVAYFAVLAGCRPAELPVVVAALRACLEPEFNLLGVQTTTGTAAVCVVVGGPVVERLGFRPGTNVLGPGNRVNACVGRAVALALAGIGGARPGETDMATTGQPGRYTFCLPEHRTPFGGVSGLDRDAVSVLAVGGTAEVLPRAGGGTVAEILDPLADALASAVRAAGDPRRMSSGAQAVVLPPEVAGRLAGLGETAASTARALYEGGAVRAGHPVAASADDVHVIVSGGPGVKMLHLPGWIGGSRAVHRALDQ</sequence>
<dbReference type="RefSeq" id="WP_037050872.1">
    <property type="nucleotide sequence ID" value="NZ_BAAAUZ010000024.1"/>
</dbReference>
<evidence type="ECO:0000313" key="1">
    <source>
        <dbReference type="EMBL" id="GLL14097.1"/>
    </source>
</evidence>
<dbReference type="Proteomes" id="UP001143463">
    <property type="component" value="Unassembled WGS sequence"/>
</dbReference>
<name>A0A9W6NZ10_9PSEU</name>